<name>A0A1W9Z5W5_MYCAI</name>
<accession>A0A1W9Z5W5</accession>
<dbReference type="AlphaFoldDB" id="A0A1W9Z5W5"/>
<organism evidence="1 2">
    <name type="scientific">Mycobacterium arosiense ATCC BAA-1401 = DSM 45069</name>
    <dbReference type="NCBI Taxonomy" id="1265311"/>
    <lineage>
        <taxon>Bacteria</taxon>
        <taxon>Bacillati</taxon>
        <taxon>Actinomycetota</taxon>
        <taxon>Actinomycetes</taxon>
        <taxon>Mycobacteriales</taxon>
        <taxon>Mycobacteriaceae</taxon>
        <taxon>Mycobacterium</taxon>
        <taxon>Mycobacterium avium complex (MAC)</taxon>
    </lineage>
</organism>
<dbReference type="EMBL" id="MVHG01000125">
    <property type="protein sequence ID" value="ORA07763.1"/>
    <property type="molecule type" value="Genomic_DNA"/>
</dbReference>
<comment type="caution">
    <text evidence="1">The sequence shown here is derived from an EMBL/GenBank/DDBJ whole genome shotgun (WGS) entry which is preliminary data.</text>
</comment>
<evidence type="ECO:0000313" key="2">
    <source>
        <dbReference type="Proteomes" id="UP000192707"/>
    </source>
</evidence>
<proteinExistence type="predicted"/>
<keyword evidence="2" id="KW-1185">Reference proteome</keyword>
<dbReference type="Proteomes" id="UP000192707">
    <property type="component" value="Unassembled WGS sequence"/>
</dbReference>
<reference evidence="1 2" key="1">
    <citation type="submission" date="2016-12" db="EMBL/GenBank/DDBJ databases">
        <title>The new phylogeny of genus Mycobacterium.</title>
        <authorList>
            <person name="Tortoli E."/>
            <person name="Trovato A."/>
            <person name="Cirillo D.M."/>
        </authorList>
    </citation>
    <scope>NUCLEOTIDE SEQUENCE [LARGE SCALE GENOMIC DNA]</scope>
    <source>
        <strain evidence="1 2">DSM 45069</strain>
    </source>
</reference>
<protein>
    <submittedName>
        <fullName evidence="1">Uncharacterized protein</fullName>
    </submittedName>
</protein>
<evidence type="ECO:0000313" key="1">
    <source>
        <dbReference type="EMBL" id="ORA07763.1"/>
    </source>
</evidence>
<gene>
    <name evidence="1" type="ORF">BST14_26440</name>
</gene>
<sequence length="115" mass="12672">MTTHCQEAQGLLDALDAKLAKTAERQGVTLTWTAAEQHTLEILADTIDRRTALTSAFDDATEAKVQVKLSTEIRQLDRLVVQLLAKVEVAAPKQPESLRTVKAREAANARWGRHA</sequence>
<dbReference type="RefSeq" id="WP_083067239.1">
    <property type="nucleotide sequence ID" value="NZ_MVHG01000125.1"/>
</dbReference>